<protein>
    <submittedName>
        <fullName evidence="2">Uncharacterized protein</fullName>
    </submittedName>
</protein>
<evidence type="ECO:0000313" key="3">
    <source>
        <dbReference type="Proteomes" id="UP001301731"/>
    </source>
</evidence>
<dbReference type="Proteomes" id="UP001301731">
    <property type="component" value="Chromosome"/>
</dbReference>
<reference evidence="2 3" key="1">
    <citation type="submission" date="2023-10" db="EMBL/GenBank/DDBJ databases">
        <title>The genome sequence of Streptomyces sp. HUAS YS2.</title>
        <authorList>
            <person name="Mo P."/>
        </authorList>
    </citation>
    <scope>NUCLEOTIDE SEQUENCE [LARGE SCALE GENOMIC DNA]</scope>
    <source>
        <strain evidence="2 3">HUAS YS2</strain>
    </source>
</reference>
<evidence type="ECO:0000313" key="1">
    <source>
        <dbReference type="EMBL" id="WOX19896.1"/>
    </source>
</evidence>
<proteinExistence type="predicted"/>
<gene>
    <name evidence="1" type="ORF">R2D22_00105</name>
    <name evidence="2" type="ORF">R2D22_35955</name>
</gene>
<dbReference type="EMBL" id="CP137573">
    <property type="protein sequence ID" value="WOX26482.1"/>
    <property type="molecule type" value="Genomic_DNA"/>
</dbReference>
<dbReference type="EMBL" id="CP137573">
    <property type="protein sequence ID" value="WOX19896.1"/>
    <property type="molecule type" value="Genomic_DNA"/>
</dbReference>
<organism evidence="2 3">
    <name type="scientific">Streptomyces solicathayae</name>
    <dbReference type="NCBI Taxonomy" id="3081768"/>
    <lineage>
        <taxon>Bacteria</taxon>
        <taxon>Bacillati</taxon>
        <taxon>Actinomycetota</taxon>
        <taxon>Actinomycetes</taxon>
        <taxon>Kitasatosporales</taxon>
        <taxon>Streptomycetaceae</taxon>
        <taxon>Streptomyces</taxon>
    </lineage>
</organism>
<keyword evidence="3" id="KW-1185">Reference proteome</keyword>
<name>A0ABZ0M3X2_9ACTN</name>
<accession>A0ABZ0M3X2</accession>
<dbReference type="RefSeq" id="WP_318099953.1">
    <property type="nucleotide sequence ID" value="NZ_CP137573.1"/>
</dbReference>
<evidence type="ECO:0000313" key="2">
    <source>
        <dbReference type="EMBL" id="WOX26482.1"/>
    </source>
</evidence>
<sequence length="351" mass="38921">MIIYERCPAAGEAERQARSASRGSGKTIDRQNVINTDLRKALVRGREAVDETTRFWLTVNGRWDEEAATARLCEQSAPYLQPITFNRAQEARIGADWLWWFIDRGSGTCFGMLCQAKNLKKDGPRWKIGFDQTNKTGAQIKLLARAAESLQVPAAYILYCGDEEYRDGLACRAHSTFECATCARAGVSVLSALGAQYLCNSYSTDTNACAIAAFQRSQPLEDLVAPETPDGALWDMNFHECVGTLQAFLSEPQYGAARVAKQLFDQLSSLRGTQFGRVPPRVELSTLPRNDCVHPLLPSDRGHLPRPYFRDVLQGLRKAVPAYVHDAEAGRLDRLPAKVTNTVSSILVTYL</sequence>